<dbReference type="GO" id="GO:0003978">
    <property type="term" value="F:UDP-glucose 4-epimerase activity"/>
    <property type="evidence" value="ECO:0007669"/>
    <property type="project" value="UniProtKB-EC"/>
</dbReference>
<gene>
    <name evidence="12" type="primary">galE</name>
    <name evidence="12" type="ORF">U1T56_22820</name>
</gene>
<keyword evidence="13" id="KW-1185">Reference proteome</keyword>
<evidence type="ECO:0000256" key="10">
    <source>
        <dbReference type="RuleBase" id="RU366046"/>
    </source>
</evidence>
<accession>A0ABU8XYE4</accession>
<dbReference type="Gene3D" id="3.40.50.720">
    <property type="entry name" value="NAD(P)-binding Rossmann-like Domain"/>
    <property type="match status" value="1"/>
</dbReference>
<comment type="similarity">
    <text evidence="4 10">Belongs to the NAD(P)-dependent epimerase/dehydratase family.</text>
</comment>
<dbReference type="NCBIfam" id="TIGR01179">
    <property type="entry name" value="galE"/>
    <property type="match status" value="1"/>
</dbReference>
<organism evidence="12 13">
    <name type="scientific">Benzoatithermus flavus</name>
    <dbReference type="NCBI Taxonomy" id="3108223"/>
    <lineage>
        <taxon>Bacteria</taxon>
        <taxon>Pseudomonadati</taxon>
        <taxon>Pseudomonadota</taxon>
        <taxon>Alphaproteobacteria</taxon>
        <taxon>Geminicoccales</taxon>
        <taxon>Geminicoccaceae</taxon>
        <taxon>Benzoatithermus</taxon>
    </lineage>
</organism>
<dbReference type="CDD" id="cd05247">
    <property type="entry name" value="UDP_G4E_1_SDR_e"/>
    <property type="match status" value="1"/>
</dbReference>
<evidence type="ECO:0000256" key="1">
    <source>
        <dbReference type="ARBA" id="ARBA00000083"/>
    </source>
</evidence>
<dbReference type="InterPro" id="IPR001509">
    <property type="entry name" value="Epimerase_deHydtase"/>
</dbReference>
<proteinExistence type="inferred from homology"/>
<evidence type="ECO:0000256" key="5">
    <source>
        <dbReference type="ARBA" id="ARBA00013189"/>
    </source>
</evidence>
<evidence type="ECO:0000256" key="2">
    <source>
        <dbReference type="ARBA" id="ARBA00001911"/>
    </source>
</evidence>
<dbReference type="EC" id="5.1.3.2" evidence="5 10"/>
<evidence type="ECO:0000259" key="11">
    <source>
        <dbReference type="Pfam" id="PF01370"/>
    </source>
</evidence>
<keyword evidence="7 10" id="KW-0520">NAD</keyword>
<dbReference type="RefSeq" id="WP_418161845.1">
    <property type="nucleotide sequence ID" value="NZ_JBBLZC010000040.1"/>
</dbReference>
<sequence>MSGRPVVLVTGGAGYIGSHACKALAAAGYLPVTFDNLSTGNRWAVRWGPLEVGDILDMNRVNEAFGKHRPVAVMHFAALALVGESMQEPGRYYRNNVTGTINLLDAARAHDVRAFVFSSTCATYGVPETVPIREDAPQRPVNPYGASKLMVERLLADYDMAYGIRYAALRYFNAAGADPEGEIGEARAVETHLIPLMLDAILGTRPPLVVMGTDYPTPDGTAVRDYIHVADLAEAHVAALQRLLEGGASLKANLGTGAGYSVKEIVAAAEAITGRTVPLTYGPRRPGDPPRLVADVTGPCPIPRATRHSALETIIGSAWRWHREKAARAARCP</sequence>
<evidence type="ECO:0000256" key="7">
    <source>
        <dbReference type="ARBA" id="ARBA00023027"/>
    </source>
</evidence>
<evidence type="ECO:0000256" key="4">
    <source>
        <dbReference type="ARBA" id="ARBA00007637"/>
    </source>
</evidence>
<evidence type="ECO:0000256" key="6">
    <source>
        <dbReference type="ARBA" id="ARBA00018569"/>
    </source>
</evidence>
<comment type="catalytic activity">
    <reaction evidence="1 10">
        <text>UDP-alpha-D-glucose = UDP-alpha-D-galactose</text>
        <dbReference type="Rhea" id="RHEA:22168"/>
        <dbReference type="ChEBI" id="CHEBI:58885"/>
        <dbReference type="ChEBI" id="CHEBI:66914"/>
        <dbReference type="EC" id="5.1.3.2"/>
    </reaction>
</comment>
<feature type="domain" description="NAD-dependent epimerase/dehydratase" evidence="11">
    <location>
        <begin position="7"/>
        <end position="249"/>
    </location>
</feature>
<comment type="cofactor">
    <cofactor evidence="2 10">
        <name>NAD(+)</name>
        <dbReference type="ChEBI" id="CHEBI:57540"/>
    </cofactor>
</comment>
<comment type="caution">
    <text evidence="12">The sequence shown here is derived from an EMBL/GenBank/DDBJ whole genome shotgun (WGS) entry which is preliminary data.</text>
</comment>
<evidence type="ECO:0000256" key="8">
    <source>
        <dbReference type="ARBA" id="ARBA00023235"/>
    </source>
</evidence>
<dbReference type="EMBL" id="JBBLZC010000040">
    <property type="protein sequence ID" value="MEK0085999.1"/>
    <property type="molecule type" value="Genomic_DNA"/>
</dbReference>
<dbReference type="Proteomes" id="UP001375743">
    <property type="component" value="Unassembled WGS sequence"/>
</dbReference>
<evidence type="ECO:0000313" key="12">
    <source>
        <dbReference type="EMBL" id="MEK0085999.1"/>
    </source>
</evidence>
<reference evidence="12 13" key="1">
    <citation type="submission" date="2024-01" db="EMBL/GenBank/DDBJ databases">
        <title>Multi-omics insights into the function and evolution of sodium benzoate biodegradation pathways in Benzoatithermus flavus gen. nov., sp. nov. from hot spring.</title>
        <authorList>
            <person name="Hu C.-J."/>
            <person name="Li W.-J."/>
        </authorList>
    </citation>
    <scope>NUCLEOTIDE SEQUENCE [LARGE SCALE GENOMIC DNA]</scope>
    <source>
        <strain evidence="12 13">SYSU G07066</strain>
    </source>
</reference>
<comment type="pathway">
    <text evidence="3 10">Carbohydrate metabolism; galactose metabolism.</text>
</comment>
<evidence type="ECO:0000256" key="3">
    <source>
        <dbReference type="ARBA" id="ARBA00004947"/>
    </source>
</evidence>
<evidence type="ECO:0000256" key="9">
    <source>
        <dbReference type="ARBA" id="ARBA00023277"/>
    </source>
</evidence>
<keyword evidence="8 10" id="KW-0413">Isomerase</keyword>
<dbReference type="InterPro" id="IPR005886">
    <property type="entry name" value="UDP_G4E"/>
</dbReference>
<name>A0ABU8XYE4_9PROT</name>
<keyword evidence="9 10" id="KW-0119">Carbohydrate metabolism</keyword>
<dbReference type="Gene3D" id="3.90.25.10">
    <property type="entry name" value="UDP-galactose 4-epimerase, domain 1"/>
    <property type="match status" value="1"/>
</dbReference>
<dbReference type="InterPro" id="IPR036291">
    <property type="entry name" value="NAD(P)-bd_dom_sf"/>
</dbReference>
<comment type="subunit">
    <text evidence="10">Homodimer.</text>
</comment>
<dbReference type="SUPFAM" id="SSF51735">
    <property type="entry name" value="NAD(P)-binding Rossmann-fold domains"/>
    <property type="match status" value="1"/>
</dbReference>
<dbReference type="PANTHER" id="PTHR43725:SF53">
    <property type="entry name" value="UDP-ARABINOSE 4-EPIMERASE 1"/>
    <property type="match status" value="1"/>
</dbReference>
<dbReference type="PANTHER" id="PTHR43725">
    <property type="entry name" value="UDP-GLUCOSE 4-EPIMERASE"/>
    <property type="match status" value="1"/>
</dbReference>
<protein>
    <recommendedName>
        <fullName evidence="6 10">UDP-glucose 4-epimerase</fullName>
        <ecNumber evidence="5 10">5.1.3.2</ecNumber>
    </recommendedName>
</protein>
<evidence type="ECO:0000313" key="13">
    <source>
        <dbReference type="Proteomes" id="UP001375743"/>
    </source>
</evidence>
<dbReference type="Pfam" id="PF01370">
    <property type="entry name" value="Epimerase"/>
    <property type="match status" value="1"/>
</dbReference>